<dbReference type="PANTHER" id="PTHR42951">
    <property type="entry name" value="METALLO-BETA-LACTAMASE DOMAIN-CONTAINING"/>
    <property type="match status" value="1"/>
</dbReference>
<feature type="chain" id="PRO_5046943514" description="beta-lactamase" evidence="12">
    <location>
        <begin position="19"/>
        <end position="260"/>
    </location>
</feature>
<dbReference type="SMART" id="SM00849">
    <property type="entry name" value="Lactamase_B"/>
    <property type="match status" value="1"/>
</dbReference>
<dbReference type="PROSITE" id="PS00743">
    <property type="entry name" value="BETA_LACTAMASE_B_1"/>
    <property type="match status" value="1"/>
</dbReference>
<evidence type="ECO:0000256" key="2">
    <source>
        <dbReference type="ARBA" id="ARBA00001947"/>
    </source>
</evidence>
<feature type="domain" description="Metallo-beta-lactamase" evidence="13">
    <location>
        <begin position="41"/>
        <end position="182"/>
    </location>
</feature>
<dbReference type="SUPFAM" id="SSF56281">
    <property type="entry name" value="Metallo-hydrolase/oxidoreductase"/>
    <property type="match status" value="1"/>
</dbReference>
<proteinExistence type="inferred from homology"/>
<evidence type="ECO:0000256" key="9">
    <source>
        <dbReference type="ARBA" id="ARBA00022801"/>
    </source>
</evidence>
<dbReference type="InterPro" id="IPR001018">
    <property type="entry name" value="Beta-lactamase_class-B_CS"/>
</dbReference>
<evidence type="ECO:0000256" key="11">
    <source>
        <dbReference type="ARBA" id="ARBA00023251"/>
    </source>
</evidence>
<sequence>MKVVLLVMLCLYPFISLAATAEMLVTKLSDEAYLLKSANYNTNTGALKTSRGIVLIDPMPGENNLRVLSKQLNGIYGSQHIYVLNTHQHDDHSGGNSYFVNAGAKLLSSTIDWAEIKTVEVKSHSSADNIFFHRSSNSIFVGDIYDTDWHPTFYAGGVAGFVSAVDAILELGDENSLIIPGHGKPTSKEELKKFRQNTLDWVSEVKALKESGLQLSEIQHNEQIKKIFQRFNVENRAVFVPEKAFIRFIERTLAEIDNAL</sequence>
<evidence type="ECO:0000256" key="3">
    <source>
        <dbReference type="ARBA" id="ARBA00004418"/>
    </source>
</evidence>
<dbReference type="RefSeq" id="WP_310274264.1">
    <property type="nucleotide sequence ID" value="NZ_JAVDWR010000001.1"/>
</dbReference>
<evidence type="ECO:0000256" key="12">
    <source>
        <dbReference type="SAM" id="SignalP"/>
    </source>
</evidence>
<keyword evidence="9" id="KW-0378">Hydrolase</keyword>
<name>A0ABU1VV64_9GAMM</name>
<evidence type="ECO:0000256" key="5">
    <source>
        <dbReference type="ARBA" id="ARBA00012865"/>
    </source>
</evidence>
<keyword evidence="15" id="KW-1185">Reference proteome</keyword>
<dbReference type="Proteomes" id="UP001257909">
    <property type="component" value="Unassembled WGS sequence"/>
</dbReference>
<keyword evidence="11" id="KW-0046">Antibiotic resistance</keyword>
<evidence type="ECO:0000256" key="10">
    <source>
        <dbReference type="ARBA" id="ARBA00022833"/>
    </source>
</evidence>
<evidence type="ECO:0000313" key="14">
    <source>
        <dbReference type="EMBL" id="MDR7119602.1"/>
    </source>
</evidence>
<keyword evidence="10" id="KW-0862">Zinc</keyword>
<dbReference type="EC" id="3.5.2.6" evidence="5"/>
<evidence type="ECO:0000256" key="6">
    <source>
        <dbReference type="ARBA" id="ARBA00022723"/>
    </source>
</evidence>
<accession>A0ABU1VV64</accession>
<dbReference type="InterPro" id="IPR050855">
    <property type="entry name" value="NDM-1-like"/>
</dbReference>
<evidence type="ECO:0000259" key="13">
    <source>
        <dbReference type="SMART" id="SM00849"/>
    </source>
</evidence>
<comment type="catalytic activity">
    <reaction evidence="1">
        <text>a beta-lactam + H2O = a substituted beta-amino acid</text>
        <dbReference type="Rhea" id="RHEA:20401"/>
        <dbReference type="ChEBI" id="CHEBI:15377"/>
        <dbReference type="ChEBI" id="CHEBI:35627"/>
        <dbReference type="ChEBI" id="CHEBI:140347"/>
        <dbReference type="EC" id="3.5.2.6"/>
    </reaction>
</comment>
<reference evidence="14 15" key="1">
    <citation type="submission" date="2023-07" db="EMBL/GenBank/DDBJ databases">
        <title>Sorghum-associated microbial communities from plants grown in Nebraska, USA.</title>
        <authorList>
            <person name="Schachtman D."/>
        </authorList>
    </citation>
    <scope>NUCLEOTIDE SEQUENCE [LARGE SCALE GENOMIC DNA]</scope>
    <source>
        <strain evidence="14 15">4138</strain>
    </source>
</reference>
<evidence type="ECO:0000256" key="4">
    <source>
        <dbReference type="ARBA" id="ARBA00005250"/>
    </source>
</evidence>
<comment type="subcellular location">
    <subcellularLocation>
        <location evidence="3">Periplasm</location>
    </subcellularLocation>
</comment>
<feature type="signal peptide" evidence="12">
    <location>
        <begin position="1"/>
        <end position="18"/>
    </location>
</feature>
<comment type="cofactor">
    <cofactor evidence="2">
        <name>Zn(2+)</name>
        <dbReference type="ChEBI" id="CHEBI:29105"/>
    </cofactor>
</comment>
<protein>
    <recommendedName>
        <fullName evidence="5">beta-lactamase</fullName>
        <ecNumber evidence="5">3.5.2.6</ecNumber>
    </recommendedName>
</protein>
<gene>
    <name evidence="14" type="ORF">J2W69_000517</name>
</gene>
<dbReference type="InterPro" id="IPR001279">
    <property type="entry name" value="Metallo-B-lactamas"/>
</dbReference>
<evidence type="ECO:0000256" key="8">
    <source>
        <dbReference type="ARBA" id="ARBA00022764"/>
    </source>
</evidence>
<keyword evidence="6" id="KW-0479">Metal-binding</keyword>
<evidence type="ECO:0000256" key="1">
    <source>
        <dbReference type="ARBA" id="ARBA00001526"/>
    </source>
</evidence>
<dbReference type="Gene3D" id="3.60.15.10">
    <property type="entry name" value="Ribonuclease Z/Hydroxyacylglutathione hydrolase-like"/>
    <property type="match status" value="2"/>
</dbReference>
<comment type="caution">
    <text evidence="14">The sequence shown here is derived from an EMBL/GenBank/DDBJ whole genome shotgun (WGS) entry which is preliminary data.</text>
</comment>
<comment type="similarity">
    <text evidence="4">Belongs to the metallo-beta-lactamase superfamily. Class-B beta-lactamase family.</text>
</comment>
<keyword evidence="7 12" id="KW-0732">Signal</keyword>
<evidence type="ECO:0000256" key="7">
    <source>
        <dbReference type="ARBA" id="ARBA00022729"/>
    </source>
</evidence>
<dbReference type="Pfam" id="PF00753">
    <property type="entry name" value="Lactamase_B"/>
    <property type="match status" value="1"/>
</dbReference>
<evidence type="ECO:0000313" key="15">
    <source>
        <dbReference type="Proteomes" id="UP001257909"/>
    </source>
</evidence>
<keyword evidence="8" id="KW-0574">Periplasm</keyword>
<organism evidence="14 15">
    <name type="scientific">Rheinheimera soli</name>
    <dbReference type="NCBI Taxonomy" id="443616"/>
    <lineage>
        <taxon>Bacteria</taxon>
        <taxon>Pseudomonadati</taxon>
        <taxon>Pseudomonadota</taxon>
        <taxon>Gammaproteobacteria</taxon>
        <taxon>Chromatiales</taxon>
        <taxon>Chromatiaceae</taxon>
        <taxon>Rheinheimera</taxon>
    </lineage>
</organism>
<dbReference type="InterPro" id="IPR036866">
    <property type="entry name" value="RibonucZ/Hydroxyglut_hydro"/>
</dbReference>
<dbReference type="EMBL" id="JAVDWR010000001">
    <property type="protein sequence ID" value="MDR7119602.1"/>
    <property type="molecule type" value="Genomic_DNA"/>
</dbReference>